<evidence type="ECO:0000256" key="1">
    <source>
        <dbReference type="ARBA" id="ARBA00023242"/>
    </source>
</evidence>
<dbReference type="Proteomes" id="UP001600888">
    <property type="component" value="Unassembled WGS sequence"/>
</dbReference>
<proteinExistence type="predicted"/>
<dbReference type="InterPro" id="IPR007219">
    <property type="entry name" value="XnlR_reg_dom"/>
</dbReference>
<dbReference type="CDD" id="cd12148">
    <property type="entry name" value="fungal_TF_MHR"/>
    <property type="match status" value="1"/>
</dbReference>
<accession>A0ABR4FDJ3</accession>
<feature type="region of interest" description="Disordered" evidence="2">
    <location>
        <begin position="90"/>
        <end position="116"/>
    </location>
</feature>
<feature type="compositionally biased region" description="Polar residues" evidence="2">
    <location>
        <begin position="597"/>
        <end position="622"/>
    </location>
</feature>
<dbReference type="PANTHER" id="PTHR46910:SF9">
    <property type="entry name" value="MISCELLANEOUS ZN(II)2CYS6 TRANSCRIPTION FACTOR (EUROFUNG)"/>
    <property type="match status" value="1"/>
</dbReference>
<feature type="region of interest" description="Disordered" evidence="2">
    <location>
        <begin position="567"/>
        <end position="650"/>
    </location>
</feature>
<dbReference type="SMART" id="SM00906">
    <property type="entry name" value="Fungal_trans"/>
    <property type="match status" value="1"/>
</dbReference>
<keyword evidence="5" id="KW-1185">Reference proteome</keyword>
<evidence type="ECO:0000259" key="3">
    <source>
        <dbReference type="SMART" id="SM00906"/>
    </source>
</evidence>
<keyword evidence="1" id="KW-0539">Nucleus</keyword>
<feature type="domain" description="Xylanolytic transcriptional activator regulatory" evidence="3">
    <location>
        <begin position="258"/>
        <end position="332"/>
    </location>
</feature>
<reference evidence="4 5" key="1">
    <citation type="submission" date="2024-03" db="EMBL/GenBank/DDBJ databases">
        <title>A high-quality draft genome sequence of Diaporthe vaccinii, a causative agent of upright dieback and viscid rot disease in cranberry plants.</title>
        <authorList>
            <person name="Sarrasin M."/>
            <person name="Lang B.F."/>
            <person name="Burger G."/>
        </authorList>
    </citation>
    <scope>NUCLEOTIDE SEQUENCE [LARGE SCALE GENOMIC DNA]</scope>
    <source>
        <strain evidence="4 5">IS7</strain>
    </source>
</reference>
<sequence>MSVSASPDNYEGDWSQTEPRSPVEHASKRRRTASFRHHENQETGLMRDGGNPGLPRFVGSSSGIHFVRTVYGILSRSTGQQLSVSQLVPGEDDQLDDARESVGANPATPGTGARAPFWQPDEVIASGNPMASSVTFEALIAWTKSYFEIWHPVFPFLHGPEVVEILEQVANNGLENISPQDSAIVRSIVSISLADSRQLGTANAPGPGPVPLDLVFFSLDHVASSLHFILGTPASLKNMQAALCVELFLVSMLKFNMASRVGGVVVRMAYHLGLHRCPRRYQNFNPHEVWMRKRIWWSFYCLERLVCQALGLPLDVQDSDVDVCFPHDVEYHQAAGSKDESYKDESKDQLQLLTLLSKHAQIRGMILELRHKSLRVRQDTLDRSLHVQSKLTRWTNNVHDALTGDHTDDEDQPGHAEAAQPGDERTPPLYNSLLLVLQHESTIALNRPLLAKTPRTSASQAALEACIGASRAILETIGNQQLTHTGHTSSAAVMVWPLLTWSVWMSCFILSYAALEDVTSISSALRYARRTLRILGQLSKRGTSWPDSCAQAVEHLIAALEQRKSKPEAVSGSGEEPSAVFSSPSLGRSTRSHDRTNSNISGNAIRESQQSNETQNTPGNQTKTKRQRVGTAYHSSRLGHGPRLVEAARP</sequence>
<feature type="region of interest" description="Disordered" evidence="2">
    <location>
        <begin position="1"/>
        <end position="54"/>
    </location>
</feature>
<dbReference type="EMBL" id="JBAWTH010000002">
    <property type="protein sequence ID" value="KAL2292762.1"/>
    <property type="molecule type" value="Genomic_DNA"/>
</dbReference>
<protein>
    <recommendedName>
        <fullName evidence="3">Xylanolytic transcriptional activator regulatory domain-containing protein</fullName>
    </recommendedName>
</protein>
<name>A0ABR4FDJ3_9PEZI</name>
<gene>
    <name evidence="4" type="ORF">FJTKL_07833</name>
</gene>
<evidence type="ECO:0000256" key="2">
    <source>
        <dbReference type="SAM" id="MobiDB-lite"/>
    </source>
</evidence>
<evidence type="ECO:0000313" key="4">
    <source>
        <dbReference type="EMBL" id="KAL2292762.1"/>
    </source>
</evidence>
<evidence type="ECO:0000313" key="5">
    <source>
        <dbReference type="Proteomes" id="UP001600888"/>
    </source>
</evidence>
<dbReference type="InterPro" id="IPR050987">
    <property type="entry name" value="AtrR-like"/>
</dbReference>
<dbReference type="Pfam" id="PF04082">
    <property type="entry name" value="Fungal_trans"/>
    <property type="match status" value="1"/>
</dbReference>
<comment type="caution">
    <text evidence="4">The sequence shown here is derived from an EMBL/GenBank/DDBJ whole genome shotgun (WGS) entry which is preliminary data.</text>
</comment>
<organism evidence="4 5">
    <name type="scientific">Diaporthe vaccinii</name>
    <dbReference type="NCBI Taxonomy" id="105482"/>
    <lineage>
        <taxon>Eukaryota</taxon>
        <taxon>Fungi</taxon>
        <taxon>Dikarya</taxon>
        <taxon>Ascomycota</taxon>
        <taxon>Pezizomycotina</taxon>
        <taxon>Sordariomycetes</taxon>
        <taxon>Sordariomycetidae</taxon>
        <taxon>Diaporthales</taxon>
        <taxon>Diaporthaceae</taxon>
        <taxon>Diaporthe</taxon>
        <taxon>Diaporthe eres species complex</taxon>
    </lineage>
</organism>
<feature type="compositionally biased region" description="Polar residues" evidence="2">
    <location>
        <begin position="580"/>
        <end position="589"/>
    </location>
</feature>
<feature type="region of interest" description="Disordered" evidence="2">
    <location>
        <begin position="400"/>
        <end position="425"/>
    </location>
</feature>
<dbReference type="PANTHER" id="PTHR46910">
    <property type="entry name" value="TRANSCRIPTION FACTOR PDR1"/>
    <property type="match status" value="1"/>
</dbReference>